<reference evidence="3" key="2">
    <citation type="journal article" date="2008" name="Nucleic Acids Res.">
        <title>The rice annotation project database (RAP-DB): 2008 update.</title>
        <authorList>
            <consortium name="The rice annotation project (RAP)"/>
        </authorList>
    </citation>
    <scope>GENOME REANNOTATION</scope>
    <source>
        <strain evidence="3">cv. Nipponbare</strain>
    </source>
</reference>
<gene>
    <name evidence="2" type="primary">B1045B05.9</name>
</gene>
<feature type="region of interest" description="Disordered" evidence="1">
    <location>
        <begin position="283"/>
        <end position="303"/>
    </location>
</feature>
<evidence type="ECO:0000313" key="2">
    <source>
        <dbReference type="EMBL" id="BAD38367.1"/>
    </source>
</evidence>
<accession>Q67U04</accession>
<sequence length="353" mass="39253">MLSRSECDEADEYIGVGTRMVVSVAANAPRTIGNTDKPRLLAARADTDMDHPDVDCERERGDDDEAEGTEAGVVGGRRRSRRVKEAERRSCRRTETTGRGGGAVELPAGVVLRSSLPTRSSPATAPSWWTTRTTGWLSPASFSWLTFTQQKPGRIWRWMRCSLKPPVTYGASSRPHRIAHPHRLLVLIVNCGNLIQVIARRGPSSTSSNKPASFRRWRRAEPRWPWLCAADAAPQAALNHASPPMELVDRLQALGRVLLGRRQTRHLVEVLESAKTRVPVLTAAPRRSGPARDELRRPKSRPETIPREALVVEFGGAFNGEVERRHVVRKLTGEGRNMRRGGMDPIYQNFSGT</sequence>
<reference evidence="3" key="1">
    <citation type="journal article" date="2005" name="Nature">
        <title>The map-based sequence of the rice genome.</title>
        <authorList>
            <consortium name="International rice genome sequencing project (IRGSP)"/>
            <person name="Matsumoto T."/>
            <person name="Wu J."/>
            <person name="Kanamori H."/>
            <person name="Katayose Y."/>
            <person name="Fujisawa M."/>
            <person name="Namiki N."/>
            <person name="Mizuno H."/>
            <person name="Yamamoto K."/>
            <person name="Antonio B.A."/>
            <person name="Baba T."/>
            <person name="Sakata K."/>
            <person name="Nagamura Y."/>
            <person name="Aoki H."/>
            <person name="Arikawa K."/>
            <person name="Arita K."/>
            <person name="Bito T."/>
            <person name="Chiden Y."/>
            <person name="Fujitsuka N."/>
            <person name="Fukunaka R."/>
            <person name="Hamada M."/>
            <person name="Harada C."/>
            <person name="Hayashi A."/>
            <person name="Hijishita S."/>
            <person name="Honda M."/>
            <person name="Hosokawa S."/>
            <person name="Ichikawa Y."/>
            <person name="Idonuma A."/>
            <person name="Iijima M."/>
            <person name="Ikeda M."/>
            <person name="Ikeno M."/>
            <person name="Ito K."/>
            <person name="Ito S."/>
            <person name="Ito T."/>
            <person name="Ito Y."/>
            <person name="Ito Y."/>
            <person name="Iwabuchi A."/>
            <person name="Kamiya K."/>
            <person name="Karasawa W."/>
            <person name="Kurita K."/>
            <person name="Katagiri S."/>
            <person name="Kikuta A."/>
            <person name="Kobayashi H."/>
            <person name="Kobayashi N."/>
            <person name="Machita K."/>
            <person name="Maehara T."/>
            <person name="Masukawa M."/>
            <person name="Mizubayashi T."/>
            <person name="Mukai Y."/>
            <person name="Nagasaki H."/>
            <person name="Nagata Y."/>
            <person name="Naito S."/>
            <person name="Nakashima M."/>
            <person name="Nakama Y."/>
            <person name="Nakamichi Y."/>
            <person name="Nakamura M."/>
            <person name="Meguro A."/>
            <person name="Negishi M."/>
            <person name="Ohta I."/>
            <person name="Ohta T."/>
            <person name="Okamoto M."/>
            <person name="Ono N."/>
            <person name="Saji S."/>
            <person name="Sakaguchi M."/>
            <person name="Sakai K."/>
            <person name="Shibata M."/>
            <person name="Shimokawa T."/>
            <person name="Song J."/>
            <person name="Takazaki Y."/>
            <person name="Terasawa K."/>
            <person name="Tsugane M."/>
            <person name="Tsuji K."/>
            <person name="Ueda S."/>
            <person name="Waki K."/>
            <person name="Yamagata H."/>
            <person name="Yamamoto M."/>
            <person name="Yamamoto S."/>
            <person name="Yamane H."/>
            <person name="Yoshiki S."/>
            <person name="Yoshihara R."/>
            <person name="Yukawa K."/>
            <person name="Zhong H."/>
            <person name="Yano M."/>
            <person name="Yuan Q."/>
            <person name="Ouyang S."/>
            <person name="Liu J."/>
            <person name="Jones K.M."/>
            <person name="Gansberger K."/>
            <person name="Moffat K."/>
            <person name="Hill J."/>
            <person name="Bera J."/>
            <person name="Fadrosh D."/>
            <person name="Jin S."/>
            <person name="Johri S."/>
            <person name="Kim M."/>
            <person name="Overton L."/>
            <person name="Reardon M."/>
            <person name="Tsitrin T."/>
            <person name="Vuong H."/>
            <person name="Weaver B."/>
            <person name="Ciecko A."/>
            <person name="Tallon L."/>
            <person name="Jackson J."/>
            <person name="Pai G."/>
            <person name="Aken S.V."/>
            <person name="Utterback T."/>
            <person name="Reidmuller S."/>
            <person name="Feldblyum T."/>
            <person name="Hsiao J."/>
            <person name="Zismann V."/>
            <person name="Iobst S."/>
            <person name="de Vazeille A.R."/>
            <person name="Buell C.R."/>
            <person name="Ying K."/>
            <person name="Li Y."/>
            <person name="Lu T."/>
            <person name="Huang Y."/>
            <person name="Zhao Q."/>
            <person name="Feng Q."/>
            <person name="Zhang L."/>
            <person name="Zhu J."/>
            <person name="Weng Q."/>
            <person name="Mu J."/>
            <person name="Lu Y."/>
            <person name="Fan D."/>
            <person name="Liu Y."/>
            <person name="Guan J."/>
            <person name="Zhang Y."/>
            <person name="Yu S."/>
            <person name="Liu X."/>
            <person name="Zhang Y."/>
            <person name="Hong G."/>
            <person name="Han B."/>
            <person name="Choisne N."/>
            <person name="Demange N."/>
            <person name="Orjeda G."/>
            <person name="Samain S."/>
            <person name="Cattolico L."/>
            <person name="Pelletier E."/>
            <person name="Couloux A."/>
            <person name="Segurens B."/>
            <person name="Wincker P."/>
            <person name="D'Hont A."/>
            <person name="Scarpelli C."/>
            <person name="Weissenbach J."/>
            <person name="Salanoubat M."/>
            <person name="Quetier F."/>
            <person name="Yu Y."/>
            <person name="Kim H.R."/>
            <person name="Rambo T."/>
            <person name="Currie J."/>
            <person name="Collura K."/>
            <person name="Luo M."/>
            <person name="Yang T."/>
            <person name="Ammiraju J.S.S."/>
            <person name="Engler F."/>
            <person name="Soderlund C."/>
            <person name="Wing R.A."/>
            <person name="Palmer L.E."/>
            <person name="de la Bastide M."/>
            <person name="Spiegel L."/>
            <person name="Nascimento L."/>
            <person name="Zutavern T."/>
            <person name="O'Shaughnessy A."/>
            <person name="Dike S."/>
            <person name="Dedhia N."/>
            <person name="Preston R."/>
            <person name="Balija V."/>
            <person name="McCombie W.R."/>
            <person name="Chow T."/>
            <person name="Chen H."/>
            <person name="Chung M."/>
            <person name="Chen C."/>
            <person name="Shaw J."/>
            <person name="Wu H."/>
            <person name="Hsiao K."/>
            <person name="Chao Y."/>
            <person name="Chu M."/>
            <person name="Cheng C."/>
            <person name="Hour A."/>
            <person name="Lee P."/>
            <person name="Lin S."/>
            <person name="Lin Y."/>
            <person name="Liou J."/>
            <person name="Liu S."/>
            <person name="Hsing Y."/>
            <person name="Raghuvanshi S."/>
            <person name="Mohanty A."/>
            <person name="Bharti A.K."/>
            <person name="Gaur A."/>
            <person name="Gupta V."/>
            <person name="Kumar D."/>
            <person name="Ravi V."/>
            <person name="Vij S."/>
            <person name="Kapur A."/>
            <person name="Khurana P."/>
            <person name="Khurana P."/>
            <person name="Khurana J.P."/>
            <person name="Tyagi A.K."/>
            <person name="Gaikwad K."/>
            <person name="Singh A."/>
            <person name="Dalal V."/>
            <person name="Srivastava S."/>
            <person name="Dixit A."/>
            <person name="Pal A.K."/>
            <person name="Ghazi I.A."/>
            <person name="Yadav M."/>
            <person name="Pandit A."/>
            <person name="Bhargava A."/>
            <person name="Sureshbabu K."/>
            <person name="Batra K."/>
            <person name="Sharma T.R."/>
            <person name="Mohapatra T."/>
            <person name="Singh N.K."/>
            <person name="Messing J."/>
            <person name="Nelson A.B."/>
            <person name="Fuks G."/>
            <person name="Kavchok S."/>
            <person name="Keizer G."/>
            <person name="Linton E."/>
            <person name="Llaca V."/>
            <person name="Song R."/>
            <person name="Tanyolac B."/>
            <person name="Young S."/>
            <person name="Ho-Il K."/>
            <person name="Hahn J.H."/>
            <person name="Sangsakoo G."/>
            <person name="Vanavichit A."/>
            <person name="de Mattos Luiz.A.T."/>
            <person name="Zimmer P.D."/>
            <person name="Malone G."/>
            <person name="Dellagostin O."/>
            <person name="de Oliveira A.C."/>
            <person name="Bevan M."/>
            <person name="Bancroft I."/>
            <person name="Minx P."/>
            <person name="Cordum H."/>
            <person name="Wilson R."/>
            <person name="Cheng Z."/>
            <person name="Jin W."/>
            <person name="Jiang J."/>
            <person name="Leong S.A."/>
            <person name="Iwama H."/>
            <person name="Gojobori T."/>
            <person name="Itoh T."/>
            <person name="Niimura Y."/>
            <person name="Fujii Y."/>
            <person name="Habara T."/>
            <person name="Sakai H."/>
            <person name="Sato Y."/>
            <person name="Wilson G."/>
            <person name="Kumar K."/>
            <person name="McCouch S."/>
            <person name="Juretic N."/>
            <person name="Hoen D."/>
            <person name="Wright S."/>
            <person name="Bruskiewich R."/>
            <person name="Bureau T."/>
            <person name="Miyao A."/>
            <person name="Hirochika H."/>
            <person name="Nishikawa T."/>
            <person name="Kadowaki K."/>
            <person name="Sugiura M."/>
            <person name="Burr B."/>
            <person name="Sasaki T."/>
        </authorList>
    </citation>
    <scope>NUCLEOTIDE SEQUENCE [LARGE SCALE GENOMIC DNA]</scope>
    <source>
        <strain evidence="3">cv. Nipponbare</strain>
    </source>
</reference>
<feature type="compositionally biased region" description="Basic and acidic residues" evidence="1">
    <location>
        <begin position="46"/>
        <end position="61"/>
    </location>
</feature>
<dbReference type="Proteomes" id="UP000000763">
    <property type="component" value="Chromosome 9"/>
</dbReference>
<dbReference type="EMBL" id="AP005891">
    <property type="protein sequence ID" value="BAD38367.1"/>
    <property type="molecule type" value="Genomic_DNA"/>
</dbReference>
<name>Q67U04_ORYSJ</name>
<proteinExistence type="predicted"/>
<feature type="region of interest" description="Disordered" evidence="1">
    <location>
        <begin position="46"/>
        <end position="104"/>
    </location>
</feature>
<dbReference type="AlphaFoldDB" id="Q67U04"/>
<feature type="compositionally biased region" description="Basic and acidic residues" evidence="1">
    <location>
        <begin position="290"/>
        <end position="303"/>
    </location>
</feature>
<evidence type="ECO:0000256" key="1">
    <source>
        <dbReference type="SAM" id="MobiDB-lite"/>
    </source>
</evidence>
<protein>
    <submittedName>
        <fullName evidence="2">Uncharacterized protein</fullName>
    </submittedName>
</protein>
<feature type="compositionally biased region" description="Basic and acidic residues" evidence="1">
    <location>
        <begin position="83"/>
        <end position="96"/>
    </location>
</feature>
<organism evidence="2 3">
    <name type="scientific">Oryza sativa subsp. japonica</name>
    <name type="common">Rice</name>
    <dbReference type="NCBI Taxonomy" id="39947"/>
    <lineage>
        <taxon>Eukaryota</taxon>
        <taxon>Viridiplantae</taxon>
        <taxon>Streptophyta</taxon>
        <taxon>Embryophyta</taxon>
        <taxon>Tracheophyta</taxon>
        <taxon>Spermatophyta</taxon>
        <taxon>Magnoliopsida</taxon>
        <taxon>Liliopsida</taxon>
        <taxon>Poales</taxon>
        <taxon>Poaceae</taxon>
        <taxon>BOP clade</taxon>
        <taxon>Oryzoideae</taxon>
        <taxon>Oryzeae</taxon>
        <taxon>Oryzinae</taxon>
        <taxon>Oryza</taxon>
        <taxon>Oryza sativa</taxon>
    </lineage>
</organism>
<evidence type="ECO:0000313" key="3">
    <source>
        <dbReference type="Proteomes" id="UP000000763"/>
    </source>
</evidence>